<evidence type="ECO:0000256" key="3">
    <source>
        <dbReference type="ARBA" id="ARBA00022572"/>
    </source>
</evidence>
<feature type="domain" description="Fibronectin type-III" evidence="20">
    <location>
        <begin position="381"/>
        <end position="485"/>
    </location>
</feature>
<dbReference type="CDD" id="cd00063">
    <property type="entry name" value="FN3"/>
    <property type="match status" value="4"/>
</dbReference>
<keyword evidence="8" id="KW-0904">Protein phosphatase</keyword>
<keyword evidence="7" id="KW-0378">Hydrolase</keyword>
<dbReference type="InterPro" id="IPR029021">
    <property type="entry name" value="Prot-tyrosine_phosphatase-like"/>
</dbReference>
<dbReference type="PANTHER" id="PTHR46957">
    <property type="entry name" value="CYTOKINE RECEPTOR"/>
    <property type="match status" value="1"/>
</dbReference>
<dbReference type="PROSITE" id="PS50070">
    <property type="entry name" value="KRINGLE_2"/>
    <property type="match status" value="1"/>
</dbReference>
<keyword evidence="6" id="KW-0677">Repeat</keyword>
<dbReference type="PROSITE" id="PS50056">
    <property type="entry name" value="TYR_PHOSPHATASE_2"/>
    <property type="match status" value="2"/>
</dbReference>
<feature type="domain" description="Tyrosine specific protein phosphatases" evidence="18">
    <location>
        <begin position="1529"/>
        <end position="1601"/>
    </location>
</feature>
<dbReference type="GeneID" id="111119769"/>
<evidence type="ECO:0000259" key="17">
    <source>
        <dbReference type="PROSITE" id="PS50055"/>
    </source>
</evidence>
<dbReference type="FunFam" id="3.90.190.10:FF:000102">
    <property type="entry name" value="Receptor-type tyrosine-protein phosphatase"/>
    <property type="match status" value="1"/>
</dbReference>
<evidence type="ECO:0000256" key="8">
    <source>
        <dbReference type="ARBA" id="ARBA00022912"/>
    </source>
</evidence>
<dbReference type="InterPro" id="IPR000387">
    <property type="entry name" value="Tyr_Pase_dom"/>
</dbReference>
<keyword evidence="9 15" id="KW-1133">Transmembrane helix</keyword>
<evidence type="ECO:0000256" key="11">
    <source>
        <dbReference type="ARBA" id="ARBA00023157"/>
    </source>
</evidence>
<evidence type="ECO:0000259" key="20">
    <source>
        <dbReference type="PROSITE" id="PS50853"/>
    </source>
</evidence>
<dbReference type="InterPro" id="IPR038178">
    <property type="entry name" value="Kringle_sf"/>
</dbReference>
<dbReference type="RefSeq" id="XP_022315947.1">
    <property type="nucleotide sequence ID" value="XM_022460239.1"/>
</dbReference>
<feature type="domain" description="Kringle" evidence="19">
    <location>
        <begin position="105"/>
        <end position="181"/>
    </location>
</feature>
<keyword evidence="4 15" id="KW-0812">Transmembrane</keyword>
<evidence type="ECO:0000256" key="16">
    <source>
        <dbReference type="SAM" id="SignalP"/>
    </source>
</evidence>
<dbReference type="Pfam" id="PF00102">
    <property type="entry name" value="Y_phosphatase"/>
    <property type="match status" value="2"/>
</dbReference>
<dbReference type="PROSITE" id="PS50055">
    <property type="entry name" value="TYR_PHOSPHATASE_PTP"/>
    <property type="match status" value="2"/>
</dbReference>
<feature type="signal peptide" evidence="16">
    <location>
        <begin position="1"/>
        <end position="18"/>
    </location>
</feature>
<gene>
    <name evidence="22" type="primary">LOC111119769</name>
</gene>
<keyword evidence="21" id="KW-1185">Reference proteome</keyword>
<feature type="domain" description="Tyrosine specific protein phosphatases" evidence="18">
    <location>
        <begin position="1232"/>
        <end position="1306"/>
    </location>
</feature>
<comment type="subcellular location">
    <subcellularLocation>
        <location evidence="1">Membrane</location>
        <topology evidence="1">Single-pass type I membrane protein</topology>
    </subcellularLocation>
</comment>
<name>A0A8B8CJD4_CRAVI</name>
<evidence type="ECO:0000259" key="18">
    <source>
        <dbReference type="PROSITE" id="PS50056"/>
    </source>
</evidence>
<comment type="catalytic activity">
    <reaction evidence="13">
        <text>O-phospho-L-tyrosyl-[protein] + H2O = L-tyrosyl-[protein] + phosphate</text>
        <dbReference type="Rhea" id="RHEA:10684"/>
        <dbReference type="Rhea" id="RHEA-COMP:10136"/>
        <dbReference type="Rhea" id="RHEA-COMP:20101"/>
        <dbReference type="ChEBI" id="CHEBI:15377"/>
        <dbReference type="ChEBI" id="CHEBI:43474"/>
        <dbReference type="ChEBI" id="CHEBI:46858"/>
        <dbReference type="ChEBI" id="CHEBI:61978"/>
        <dbReference type="EC" id="3.1.3.48"/>
    </reaction>
</comment>
<dbReference type="Gene3D" id="3.90.190.10">
    <property type="entry name" value="Protein tyrosine phosphatase superfamily"/>
    <property type="match status" value="2"/>
</dbReference>
<protein>
    <recommendedName>
        <fullName evidence="2">protein-tyrosine-phosphatase</fullName>
        <ecNumber evidence="2">3.1.3.48</ecNumber>
    </recommendedName>
</protein>
<dbReference type="Proteomes" id="UP000694844">
    <property type="component" value="Chromosome 2"/>
</dbReference>
<evidence type="ECO:0000256" key="9">
    <source>
        <dbReference type="ARBA" id="ARBA00022989"/>
    </source>
</evidence>
<evidence type="ECO:0000256" key="15">
    <source>
        <dbReference type="SAM" id="Phobius"/>
    </source>
</evidence>
<dbReference type="Gene3D" id="2.170.300.10">
    <property type="entry name" value="Tie2 ligand-binding domain superfamily"/>
    <property type="match status" value="1"/>
</dbReference>
<dbReference type="SMART" id="SM00130">
    <property type="entry name" value="KR"/>
    <property type="match status" value="1"/>
</dbReference>
<feature type="chain" id="PRO_5034474237" description="protein-tyrosine-phosphatase" evidence="16">
    <location>
        <begin position="19"/>
        <end position="1617"/>
    </location>
</feature>
<dbReference type="SUPFAM" id="SSF49265">
    <property type="entry name" value="Fibronectin type III"/>
    <property type="match status" value="2"/>
</dbReference>
<accession>A0A8B8CJD4</accession>
<evidence type="ECO:0000259" key="19">
    <source>
        <dbReference type="PROSITE" id="PS50070"/>
    </source>
</evidence>
<keyword evidence="11 14" id="KW-1015">Disulfide bond</keyword>
<dbReference type="InterPro" id="IPR050713">
    <property type="entry name" value="RTP_Phos/Ushers"/>
</dbReference>
<organism evidence="21 22">
    <name type="scientific">Crassostrea virginica</name>
    <name type="common">Eastern oyster</name>
    <dbReference type="NCBI Taxonomy" id="6565"/>
    <lineage>
        <taxon>Eukaryota</taxon>
        <taxon>Metazoa</taxon>
        <taxon>Spiralia</taxon>
        <taxon>Lophotrochozoa</taxon>
        <taxon>Mollusca</taxon>
        <taxon>Bivalvia</taxon>
        <taxon>Autobranchia</taxon>
        <taxon>Pteriomorphia</taxon>
        <taxon>Ostreida</taxon>
        <taxon>Ostreoidea</taxon>
        <taxon>Ostreidae</taxon>
        <taxon>Crassostrea</taxon>
    </lineage>
</organism>
<dbReference type="InterPro" id="IPR015373">
    <property type="entry name" value="Interferon/interleukin_rcp_dom"/>
</dbReference>
<evidence type="ECO:0000256" key="14">
    <source>
        <dbReference type="PROSITE-ProRule" id="PRU00121"/>
    </source>
</evidence>
<keyword evidence="3 14" id="KW-0420">Kringle</keyword>
<feature type="domain" description="Fibronectin type-III" evidence="20">
    <location>
        <begin position="700"/>
        <end position="795"/>
    </location>
</feature>
<evidence type="ECO:0000256" key="1">
    <source>
        <dbReference type="ARBA" id="ARBA00004479"/>
    </source>
</evidence>
<evidence type="ECO:0000256" key="13">
    <source>
        <dbReference type="ARBA" id="ARBA00051722"/>
    </source>
</evidence>
<dbReference type="GO" id="GO:0004725">
    <property type="term" value="F:protein tyrosine phosphatase activity"/>
    <property type="evidence" value="ECO:0007669"/>
    <property type="project" value="UniProtKB-EC"/>
</dbReference>
<dbReference type="EC" id="3.1.3.48" evidence="2"/>
<dbReference type="InterPro" id="IPR000001">
    <property type="entry name" value="Kringle"/>
</dbReference>
<keyword evidence="5 16" id="KW-0732">Signal</keyword>
<evidence type="ECO:0000256" key="6">
    <source>
        <dbReference type="ARBA" id="ARBA00022737"/>
    </source>
</evidence>
<keyword evidence="12" id="KW-0325">Glycoprotein</keyword>
<dbReference type="InterPro" id="IPR016130">
    <property type="entry name" value="Tyr_Pase_AS"/>
</dbReference>
<feature type="domain" description="Fibronectin type-III" evidence="20">
    <location>
        <begin position="486"/>
        <end position="601"/>
    </location>
</feature>
<dbReference type="FunFam" id="2.60.40.10:FF:000028">
    <property type="entry name" value="Neuronal cell adhesion molecule"/>
    <property type="match status" value="1"/>
</dbReference>
<dbReference type="InterPro" id="IPR003961">
    <property type="entry name" value="FN3_dom"/>
</dbReference>
<dbReference type="PRINTS" id="PR00018">
    <property type="entry name" value="KRINGLE"/>
</dbReference>
<evidence type="ECO:0000256" key="2">
    <source>
        <dbReference type="ARBA" id="ARBA00013064"/>
    </source>
</evidence>
<evidence type="ECO:0000313" key="21">
    <source>
        <dbReference type="Proteomes" id="UP000694844"/>
    </source>
</evidence>
<dbReference type="KEGG" id="cvn:111119769"/>
<feature type="disulfide bond" evidence="14">
    <location>
        <begin position="153"/>
        <end position="176"/>
    </location>
</feature>
<dbReference type="SUPFAM" id="SSF52799">
    <property type="entry name" value="(Phosphotyrosine protein) phosphatases II"/>
    <property type="match status" value="2"/>
</dbReference>
<feature type="transmembrane region" description="Helical" evidence="15">
    <location>
        <begin position="944"/>
        <end position="966"/>
    </location>
</feature>
<reference evidence="22" key="1">
    <citation type="submission" date="2025-08" db="UniProtKB">
        <authorList>
            <consortium name="RefSeq"/>
        </authorList>
    </citation>
    <scope>IDENTIFICATION</scope>
    <source>
        <tissue evidence="22">Whole sample</tissue>
    </source>
</reference>
<evidence type="ECO:0000313" key="22">
    <source>
        <dbReference type="RefSeq" id="XP_022315947.1"/>
    </source>
</evidence>
<keyword evidence="10 15" id="KW-0472">Membrane</keyword>
<dbReference type="SMART" id="SM00404">
    <property type="entry name" value="PTPc_motif"/>
    <property type="match status" value="2"/>
</dbReference>
<feature type="disulfide bond" evidence="14">
    <location>
        <begin position="125"/>
        <end position="164"/>
    </location>
</feature>
<dbReference type="FunFam" id="3.90.190.10:FF:000062">
    <property type="entry name" value="Receptor-type tyrosine-protein phosphatase kappa"/>
    <property type="match status" value="1"/>
</dbReference>
<dbReference type="InterPro" id="IPR003595">
    <property type="entry name" value="Tyr_Pase_cat"/>
</dbReference>
<dbReference type="Pfam" id="PF00051">
    <property type="entry name" value="Kringle"/>
    <property type="match status" value="1"/>
</dbReference>
<dbReference type="PROSITE" id="PS00383">
    <property type="entry name" value="TYR_PHOSPHATASE_1"/>
    <property type="match status" value="2"/>
</dbReference>
<dbReference type="Gene3D" id="2.60.40.10">
    <property type="entry name" value="Immunoglobulins"/>
    <property type="match status" value="4"/>
</dbReference>
<dbReference type="Pfam" id="PF23144">
    <property type="entry name" value="Fn3_PTPRU"/>
    <property type="match status" value="1"/>
</dbReference>
<evidence type="ECO:0000256" key="10">
    <source>
        <dbReference type="ARBA" id="ARBA00023136"/>
    </source>
</evidence>
<dbReference type="InterPro" id="IPR000242">
    <property type="entry name" value="PTP_cat"/>
</dbReference>
<feature type="domain" description="Fibronectin type-III" evidence="20">
    <location>
        <begin position="602"/>
        <end position="699"/>
    </location>
</feature>
<dbReference type="PROSITE" id="PS50853">
    <property type="entry name" value="FN3"/>
    <property type="match status" value="4"/>
</dbReference>
<dbReference type="Gene3D" id="2.40.20.10">
    <property type="entry name" value="Plasminogen Kringle 4"/>
    <property type="match status" value="1"/>
</dbReference>
<dbReference type="GO" id="GO:0016020">
    <property type="term" value="C:membrane"/>
    <property type="evidence" value="ECO:0007669"/>
    <property type="project" value="UniProtKB-SubCell"/>
</dbReference>
<dbReference type="Pfam" id="PF09294">
    <property type="entry name" value="Interfer-bind"/>
    <property type="match status" value="1"/>
</dbReference>
<dbReference type="SMART" id="SM00194">
    <property type="entry name" value="PTPc"/>
    <property type="match status" value="2"/>
</dbReference>
<dbReference type="SMART" id="SM00060">
    <property type="entry name" value="FN3"/>
    <property type="match status" value="5"/>
</dbReference>
<proteinExistence type="predicted"/>
<sequence length="1617" mass="183537">MWLFGFILFTITVNLISTENPEIPGEEHLPKLTNSSLQLHLAGQWQDLQALQRECKDGTFGYRCLFTCRCYRNRVCDKETGRCPRDECANGYWGQGCQLDNNCFYNGRARSYQGTKSVTDSLFTCQRWDTQTPHRHSYNGQDFPDRRLPDNFCRTTKDAARPWCYTTDRDKRWEHCNINNCNCPTWRFGPNCEQECHCADISEACDSILGICSSGCAQGWDGYNCQTPTACPTNKYGWDCTKTCFCKNSLHCNRYTGPTDKCECKDGYFNPPFCQAVTPPEILYFNNDKVNPGQPAIFNCTVTAFPTPTPEEILLEGIPSNRKVERLQSKEMNPYLYTRYNIWKVESVKEEESVTCTVKGRAGTKSQTVKANVYQLPVLSHPPNIAKEGPGVRDVVINWLPWSKANGDKGEPPIMWYSIWLNTIDQGKEEKAGIVTHFNCGKVCNFTIEELEPNTEYGVRISTRRDGEGGEGIPGPVRLFKTLCAAPSQPPLIESVTSSFEYNSSFPETQLIIMWRDPPEETWHCTSISEYRIHLFNKSQRDTIKVEGDIPGNLKNVKSVVIPSLVPATEYCVTMSFSNGQEMSSPKSEEKCIVTLQTTPAAPRNLKLVERSSSSLTVTWEAPLRSSSKIDAYRIILWKGFWKEMAEKRGIEIRPSASKLQYTIEDLDSNSQYNVEVKAVNSAGEGDPSSLLVVSTLEGVPSEVTSFKNESRTDHSISLIWKKPEMSNGNINSYLVTCDPGNSKAQKKVVPNTTNRVTITGLQSGTLFNCSISASTSQGHGPVKSITVWTKSIDPIQPPVPVILERSATTMTLALQPLEDENISFYRIIVEETSSAASYRISKRGVEDAIRDVRLDFKGAKERDVRAYIAAQLPRDHPYRTFVVGDNNTYEGYYNAPLEPRREYSIWYGAYTVLDGMEKKSFSLALSEEARRVTTAPENNHVPVIVAVIVVFILLILVFALFLFLWRKRHIASEREKAEMPNFGPTIIPEPDTSTPSTPVELAQWYRNDIEIEPLLEPSSGTDGDSEPVYGNVGLCTIVPVKVEDLWDYVKANKINEAEGLKREYRLIPAGLTASCEIAKKSENKDKNRYGNIIAYDHSRVILKPVNGDIHDDYTNANYIEGYKKTKAYIAAQGPTKTTMNDIWRMVWEEKSRTVIMLTNPTETGKKKCEQYWPDPTETKEYAGIKVKLVSVESHPDFSIRTFHIQKDGENRIIKQFHYTTWPDHGVPRFGHSLLLMRQKIRAYDALSNGPPIVHCSAGVGRTGTYIAVDVNLEQAKHEGLIDVHNFVQLMRTQRVNMVQTLEQYIFVYDVLLEALICGDTTMAAATFPVTLSEMLEYDQSIGKTKLEEQFEVLNLISSTIEKEDTTVALKPENIFKNRDKNVIPANRCRPYLVTPVEDYNNYINAVFLNGYRRKDAFIVTQMPLPNTAVDFWRMIYDQNSYCIVMLNEIEETDEMCQQYWTLETCGEKFGPFIVETTAEIKSDPSITVRDFTITNTLNPQEVPRVVRQFHFHRWPDASPVPNTKASLLDLLENVDNWQKQFTNTPVTVHCMNGVDRSGLFVAASCIVERIKSDREVDVFQSIKQMRQNRSQLICNMEQYRFCHELALEYLQTSSTS</sequence>
<evidence type="ECO:0000256" key="5">
    <source>
        <dbReference type="ARBA" id="ARBA00022729"/>
    </source>
</evidence>
<dbReference type="InterPro" id="IPR013806">
    <property type="entry name" value="Kringle-like"/>
</dbReference>
<dbReference type="PRINTS" id="PR00700">
    <property type="entry name" value="PRTYPHPHTASE"/>
</dbReference>
<comment type="caution">
    <text evidence="14">Lacks conserved residue(s) required for the propagation of feature annotation.</text>
</comment>
<feature type="domain" description="Tyrosine-protein phosphatase" evidence="17">
    <location>
        <begin position="1347"/>
        <end position="1610"/>
    </location>
</feature>
<evidence type="ECO:0000256" key="4">
    <source>
        <dbReference type="ARBA" id="ARBA00022692"/>
    </source>
</evidence>
<dbReference type="InterPro" id="IPR057598">
    <property type="entry name" value="Fn3_PTPRU"/>
</dbReference>
<dbReference type="PANTHER" id="PTHR46957:SF6">
    <property type="entry name" value="PROTEIN-TYROSINE-PHOSPHATASE"/>
    <property type="match status" value="1"/>
</dbReference>
<dbReference type="OrthoDB" id="10253954at2759"/>
<evidence type="ECO:0000256" key="12">
    <source>
        <dbReference type="ARBA" id="ARBA00023180"/>
    </source>
</evidence>
<dbReference type="CDD" id="cd00108">
    <property type="entry name" value="KR"/>
    <property type="match status" value="1"/>
</dbReference>
<dbReference type="InterPro" id="IPR013783">
    <property type="entry name" value="Ig-like_fold"/>
</dbReference>
<dbReference type="InterPro" id="IPR036116">
    <property type="entry name" value="FN3_sf"/>
</dbReference>
<dbReference type="SUPFAM" id="SSF57440">
    <property type="entry name" value="Kringle-like"/>
    <property type="match status" value="1"/>
</dbReference>
<dbReference type="Pfam" id="PF00041">
    <property type="entry name" value="fn3"/>
    <property type="match status" value="2"/>
</dbReference>
<feature type="domain" description="Tyrosine-protein phosphatase" evidence="17">
    <location>
        <begin position="1061"/>
        <end position="1315"/>
    </location>
</feature>
<evidence type="ECO:0000256" key="7">
    <source>
        <dbReference type="ARBA" id="ARBA00022801"/>
    </source>
</evidence>